<evidence type="ECO:0000256" key="5">
    <source>
        <dbReference type="HAMAP-Rule" id="MF_01201"/>
    </source>
</evidence>
<dbReference type="AlphaFoldDB" id="A0A9D1TLH2"/>
<dbReference type="GO" id="GO:0030170">
    <property type="term" value="F:pyridoxal phosphate binding"/>
    <property type="evidence" value="ECO:0007669"/>
    <property type="project" value="UniProtKB-UniRule"/>
</dbReference>
<reference evidence="9" key="2">
    <citation type="submission" date="2021-04" db="EMBL/GenBank/DDBJ databases">
        <authorList>
            <person name="Gilroy R."/>
        </authorList>
    </citation>
    <scope>NUCLEOTIDE SEQUENCE</scope>
    <source>
        <strain evidence="9">CHK169-2315</strain>
    </source>
</reference>
<dbReference type="PROSITE" id="PS00395">
    <property type="entry name" value="ALANINE_RACEMASE"/>
    <property type="match status" value="1"/>
</dbReference>
<dbReference type="PRINTS" id="PR00992">
    <property type="entry name" value="ALARACEMASE"/>
</dbReference>
<comment type="cofactor">
    <cofactor evidence="2 5 6">
        <name>pyridoxal 5'-phosphate</name>
        <dbReference type="ChEBI" id="CHEBI:597326"/>
    </cofactor>
</comment>
<feature type="modified residue" description="N6-(pyridoxal phosphate)lysine" evidence="5 6">
    <location>
        <position position="36"/>
    </location>
</feature>
<dbReference type="Pfam" id="PF00842">
    <property type="entry name" value="Ala_racemase_C"/>
    <property type="match status" value="1"/>
</dbReference>
<keyword evidence="4 5" id="KW-0413">Isomerase</keyword>
<comment type="function">
    <text evidence="5">Catalyzes the interconversion of L-alanine and D-alanine. May also act on other amino acids.</text>
</comment>
<dbReference type="Pfam" id="PF01168">
    <property type="entry name" value="Ala_racemase_N"/>
    <property type="match status" value="1"/>
</dbReference>
<dbReference type="Gene3D" id="3.20.20.10">
    <property type="entry name" value="Alanine racemase"/>
    <property type="match status" value="1"/>
</dbReference>
<feature type="active site" description="Proton acceptor; specific for L-alanine" evidence="5">
    <location>
        <position position="264"/>
    </location>
</feature>
<comment type="catalytic activity">
    <reaction evidence="1 5">
        <text>L-alanine = D-alanine</text>
        <dbReference type="Rhea" id="RHEA:20249"/>
        <dbReference type="ChEBI" id="CHEBI:57416"/>
        <dbReference type="ChEBI" id="CHEBI:57972"/>
        <dbReference type="EC" id="5.1.1.1"/>
    </reaction>
</comment>
<dbReference type="PANTHER" id="PTHR30511">
    <property type="entry name" value="ALANINE RACEMASE"/>
    <property type="match status" value="1"/>
</dbReference>
<comment type="caution">
    <text evidence="9">The sequence shown here is derived from an EMBL/GenBank/DDBJ whole genome shotgun (WGS) entry which is preliminary data.</text>
</comment>
<evidence type="ECO:0000256" key="4">
    <source>
        <dbReference type="ARBA" id="ARBA00023235"/>
    </source>
</evidence>
<evidence type="ECO:0000313" key="9">
    <source>
        <dbReference type="EMBL" id="HIV75402.1"/>
    </source>
</evidence>
<evidence type="ECO:0000256" key="7">
    <source>
        <dbReference type="PIRSR" id="PIRSR600821-52"/>
    </source>
</evidence>
<dbReference type="GO" id="GO:0030632">
    <property type="term" value="P:D-alanine biosynthetic process"/>
    <property type="evidence" value="ECO:0007669"/>
    <property type="project" value="UniProtKB-UniRule"/>
</dbReference>
<dbReference type="NCBIfam" id="TIGR00492">
    <property type="entry name" value="alr"/>
    <property type="match status" value="1"/>
</dbReference>
<name>A0A9D1TLH2_9BACI</name>
<dbReference type="GO" id="GO:0008784">
    <property type="term" value="F:alanine racemase activity"/>
    <property type="evidence" value="ECO:0007669"/>
    <property type="project" value="UniProtKB-UniRule"/>
</dbReference>
<evidence type="ECO:0000259" key="8">
    <source>
        <dbReference type="SMART" id="SM01005"/>
    </source>
</evidence>
<gene>
    <name evidence="9" type="primary">alr</name>
    <name evidence="9" type="ORF">H9895_10010</name>
</gene>
<dbReference type="GO" id="GO:0009252">
    <property type="term" value="P:peptidoglycan biosynthetic process"/>
    <property type="evidence" value="ECO:0007669"/>
    <property type="project" value="TreeGrafter"/>
</dbReference>
<dbReference type="InterPro" id="IPR011079">
    <property type="entry name" value="Ala_racemase_C"/>
</dbReference>
<evidence type="ECO:0000256" key="1">
    <source>
        <dbReference type="ARBA" id="ARBA00000316"/>
    </source>
</evidence>
<dbReference type="FunFam" id="3.20.20.10:FF:000002">
    <property type="entry name" value="Alanine racemase"/>
    <property type="match status" value="1"/>
</dbReference>
<evidence type="ECO:0000256" key="2">
    <source>
        <dbReference type="ARBA" id="ARBA00001933"/>
    </source>
</evidence>
<dbReference type="CDD" id="cd00430">
    <property type="entry name" value="PLPDE_III_AR"/>
    <property type="match status" value="1"/>
</dbReference>
<organism evidence="9 10">
    <name type="scientific">Candidatus Pseudogracilibacillus intestinigallinarum</name>
    <dbReference type="NCBI Taxonomy" id="2838742"/>
    <lineage>
        <taxon>Bacteria</taxon>
        <taxon>Bacillati</taxon>
        <taxon>Bacillota</taxon>
        <taxon>Bacilli</taxon>
        <taxon>Bacillales</taxon>
        <taxon>Bacillaceae</taxon>
        <taxon>Pseudogracilibacillus</taxon>
    </lineage>
</organism>
<dbReference type="InterPro" id="IPR000821">
    <property type="entry name" value="Ala_racemase"/>
</dbReference>
<dbReference type="HAMAP" id="MF_01201">
    <property type="entry name" value="Ala_racemase"/>
    <property type="match status" value="1"/>
</dbReference>
<dbReference type="PANTHER" id="PTHR30511:SF0">
    <property type="entry name" value="ALANINE RACEMASE, CATABOLIC-RELATED"/>
    <property type="match status" value="1"/>
</dbReference>
<accession>A0A9D1TLH2</accession>
<feature type="domain" description="Alanine racemase C-terminal" evidence="8">
    <location>
        <begin position="243"/>
        <end position="368"/>
    </location>
</feature>
<feature type="active site" description="Proton acceptor; specific for D-alanine" evidence="5">
    <location>
        <position position="36"/>
    </location>
</feature>
<evidence type="ECO:0000313" key="10">
    <source>
        <dbReference type="Proteomes" id="UP000823937"/>
    </source>
</evidence>
<dbReference type="Proteomes" id="UP000823937">
    <property type="component" value="Unassembled WGS sequence"/>
</dbReference>
<evidence type="ECO:0000256" key="3">
    <source>
        <dbReference type="ARBA" id="ARBA00022898"/>
    </source>
</evidence>
<dbReference type="InterPro" id="IPR001608">
    <property type="entry name" value="Ala_racemase_N"/>
</dbReference>
<comment type="pathway">
    <text evidence="5">Amino-acid biosynthesis; D-alanine biosynthesis; D-alanine from L-alanine: step 1/1.</text>
</comment>
<dbReference type="FunFam" id="2.40.37.10:FF:000006">
    <property type="entry name" value="Alanine racemase"/>
    <property type="match status" value="1"/>
</dbReference>
<dbReference type="InterPro" id="IPR020622">
    <property type="entry name" value="Ala_racemase_pyridoxalP-BS"/>
</dbReference>
<dbReference type="SMART" id="SM01005">
    <property type="entry name" value="Ala_racemase_C"/>
    <property type="match status" value="1"/>
</dbReference>
<sequence length="368" mass="41321">MYRRTKAVINLQSIGHNIRQLQSLLDDENHVMGVVKADGYGHGSVEVANVLLNAGVDFLMVALLEEAIHLRKHGIVAPILVVGRVHPEDAHVAASHHITINVYEHAWIEAVKELQFESPLHIHVEFETGMNRTGICTEEELRKIVTAIHKNPQLKLTGAFTHFATADDIDSAHFHAQYENYEKMLHILASIHDEPIMTHVGNSAAGIQYPEKMKRYTRFGVSLYGLYPSAEIRQLNNVTLEQAYSLYSELIQVKKIKAGDFVGYGANFVAETDMWIGTIPIGYADGWTRKLQGFEVLIAGKRMPIVGRICMDSMMVRLDGPYEVGEQVTLLGGEDDAFIDMDEAANYLETINYEIPCMITSRVPRQYC</sequence>
<evidence type="ECO:0000256" key="6">
    <source>
        <dbReference type="PIRSR" id="PIRSR600821-50"/>
    </source>
</evidence>
<dbReference type="GO" id="GO:0005829">
    <property type="term" value="C:cytosol"/>
    <property type="evidence" value="ECO:0007669"/>
    <property type="project" value="TreeGrafter"/>
</dbReference>
<dbReference type="InterPro" id="IPR029066">
    <property type="entry name" value="PLP-binding_barrel"/>
</dbReference>
<dbReference type="SUPFAM" id="SSF51419">
    <property type="entry name" value="PLP-binding barrel"/>
    <property type="match status" value="1"/>
</dbReference>
<reference evidence="9" key="1">
    <citation type="journal article" date="2021" name="PeerJ">
        <title>Extensive microbial diversity within the chicken gut microbiome revealed by metagenomics and culture.</title>
        <authorList>
            <person name="Gilroy R."/>
            <person name="Ravi A."/>
            <person name="Getino M."/>
            <person name="Pursley I."/>
            <person name="Horton D.L."/>
            <person name="Alikhan N.F."/>
            <person name="Baker D."/>
            <person name="Gharbi K."/>
            <person name="Hall N."/>
            <person name="Watson M."/>
            <person name="Adriaenssens E.M."/>
            <person name="Foster-Nyarko E."/>
            <person name="Jarju S."/>
            <person name="Secka A."/>
            <person name="Antonio M."/>
            <person name="Oren A."/>
            <person name="Chaudhuri R.R."/>
            <person name="La Ragione R."/>
            <person name="Hildebrand F."/>
            <person name="Pallen M.J."/>
        </authorList>
    </citation>
    <scope>NUCLEOTIDE SEQUENCE</scope>
    <source>
        <strain evidence="9">CHK169-2315</strain>
    </source>
</reference>
<proteinExistence type="inferred from homology"/>
<feature type="binding site" evidence="5 7">
    <location>
        <position position="132"/>
    </location>
    <ligand>
        <name>substrate</name>
    </ligand>
</feature>
<dbReference type="InterPro" id="IPR009006">
    <property type="entry name" value="Ala_racemase/Decarboxylase_C"/>
</dbReference>
<keyword evidence="3 5" id="KW-0663">Pyridoxal phosphate</keyword>
<dbReference type="EMBL" id="DXHX01000139">
    <property type="protein sequence ID" value="HIV75402.1"/>
    <property type="molecule type" value="Genomic_DNA"/>
</dbReference>
<protein>
    <recommendedName>
        <fullName evidence="5">Alanine racemase</fullName>
        <ecNumber evidence="5">5.1.1.1</ecNumber>
    </recommendedName>
</protein>
<feature type="binding site" evidence="5 7">
    <location>
        <position position="311"/>
    </location>
    <ligand>
        <name>substrate</name>
    </ligand>
</feature>
<dbReference type="SUPFAM" id="SSF50621">
    <property type="entry name" value="Alanine racemase C-terminal domain-like"/>
    <property type="match status" value="1"/>
</dbReference>
<comment type="similarity">
    <text evidence="5">Belongs to the alanine racemase family.</text>
</comment>
<dbReference type="Gene3D" id="2.40.37.10">
    <property type="entry name" value="Lyase, Ornithine Decarboxylase, Chain A, domain 1"/>
    <property type="match status" value="1"/>
</dbReference>
<dbReference type="EC" id="5.1.1.1" evidence="5"/>